<dbReference type="EMBL" id="NIOJ01000009">
    <property type="protein sequence ID" value="PNU00561.1"/>
    <property type="molecule type" value="Genomic_DNA"/>
</dbReference>
<gene>
    <name evidence="1" type="ORF">CDQ84_05620</name>
</gene>
<evidence type="ECO:0000313" key="2">
    <source>
        <dbReference type="Proteomes" id="UP000236151"/>
    </source>
</evidence>
<keyword evidence="2" id="KW-1185">Reference proteome</keyword>
<dbReference type="KEGG" id="cthd:CDO33_10015"/>
<reference evidence="1 2" key="1">
    <citation type="submission" date="2017-06" db="EMBL/GenBank/DDBJ databases">
        <title>Investigating the central metabolism of Clostridium thermosuccinogenes.</title>
        <authorList>
            <person name="Koendjbiharie J.G."/>
            <person name="van Kranenburg R."/>
        </authorList>
    </citation>
    <scope>NUCLEOTIDE SEQUENCE [LARGE SCALE GENOMIC DNA]</scope>
    <source>
        <strain evidence="1 2">DSM 5806</strain>
    </source>
</reference>
<dbReference type="AlphaFoldDB" id="A0A2K2FFW0"/>
<protein>
    <submittedName>
        <fullName evidence="1">Uncharacterized protein</fullName>
    </submittedName>
</protein>
<dbReference type="Proteomes" id="UP000236151">
    <property type="component" value="Unassembled WGS sequence"/>
</dbReference>
<sequence length="68" mass="8080">MFQKDSRHTAINTSILAEFIPKLYKMHGQVDAPDEFHYMKEKSNLEGRRNCLGHLKHYDLMNYVELLL</sequence>
<evidence type="ECO:0000313" key="1">
    <source>
        <dbReference type="EMBL" id="PNU00561.1"/>
    </source>
</evidence>
<comment type="caution">
    <text evidence="1">The sequence shown here is derived from an EMBL/GenBank/DDBJ whole genome shotgun (WGS) entry which is preliminary data.</text>
</comment>
<proteinExistence type="predicted"/>
<organism evidence="1 2">
    <name type="scientific">Clostridium thermosuccinogenes</name>
    <dbReference type="NCBI Taxonomy" id="84032"/>
    <lineage>
        <taxon>Bacteria</taxon>
        <taxon>Bacillati</taxon>
        <taxon>Bacillota</taxon>
        <taxon>Clostridia</taxon>
        <taxon>Eubacteriales</taxon>
        <taxon>Clostridiaceae</taxon>
        <taxon>Clostridium</taxon>
    </lineage>
</organism>
<name>A0A2K2FFW0_9CLOT</name>
<accession>A0A2K2FFW0</accession>